<name>A0A7I9VRN8_9BACT</name>
<sequence>MAIQRNGKGLVFPVEALFGGKIAPPALVKRGMADLEQRLNQRFRAGEAARREHLAALAKVHGPLRDLLGENEKVAAGVKQLRALQARYAKEQLAAPAAPEAKERIFTGSIGATVVPPFSYDWSWQASSNSPDEAASSADRGTGRMSFAAWANFDHGSSASVRAALGIYFRPQTENGILHLTSAPALNFGWGDWCVLDGAHTDGWLGLIVGRYNLSGGLDGWSVDQQLDLWSDDSWWSGTGWQTGSTSAHPLDAWFTVDSSHWYALWVWCGGDISAAGWGIFSGSGAGSTMSVAVPSITWELF</sequence>
<evidence type="ECO:0000313" key="2">
    <source>
        <dbReference type="Proteomes" id="UP000503640"/>
    </source>
</evidence>
<dbReference type="AlphaFoldDB" id="A0A7I9VRN8"/>
<dbReference type="Proteomes" id="UP000503640">
    <property type="component" value="Unassembled WGS sequence"/>
</dbReference>
<protein>
    <submittedName>
        <fullName evidence="1">Uncharacterized protein</fullName>
    </submittedName>
</protein>
<comment type="caution">
    <text evidence="1">The sequence shown here is derived from an EMBL/GenBank/DDBJ whole genome shotgun (WGS) entry which is preliminary data.</text>
</comment>
<gene>
    <name evidence="1" type="ORF">AMYX_38370</name>
</gene>
<keyword evidence="2" id="KW-1185">Reference proteome</keyword>
<reference evidence="2" key="1">
    <citation type="journal article" date="2020" name="Appl. Environ. Microbiol.">
        <title>Diazotrophic Anaeromyxobacter Isolates from Soils.</title>
        <authorList>
            <person name="Masuda Y."/>
            <person name="Yamanaka H."/>
            <person name="Xu Z.X."/>
            <person name="Shiratori Y."/>
            <person name="Aono T."/>
            <person name="Amachi S."/>
            <person name="Senoo K."/>
            <person name="Itoh H."/>
        </authorList>
    </citation>
    <scope>NUCLEOTIDE SEQUENCE [LARGE SCALE GENOMIC DNA]</scope>
    <source>
        <strain evidence="2">R267</strain>
    </source>
</reference>
<dbReference type="RefSeq" id="WP_176068268.1">
    <property type="nucleotide sequence ID" value="NZ_BJTG01000010.1"/>
</dbReference>
<evidence type="ECO:0000313" key="1">
    <source>
        <dbReference type="EMBL" id="GEJ59096.1"/>
    </source>
</evidence>
<proteinExistence type="predicted"/>
<accession>A0A7I9VRN8</accession>
<organism evidence="1 2">
    <name type="scientific">Anaeromyxobacter diazotrophicus</name>
    <dbReference type="NCBI Taxonomy" id="2590199"/>
    <lineage>
        <taxon>Bacteria</taxon>
        <taxon>Pseudomonadati</taxon>
        <taxon>Myxococcota</taxon>
        <taxon>Myxococcia</taxon>
        <taxon>Myxococcales</taxon>
        <taxon>Cystobacterineae</taxon>
        <taxon>Anaeromyxobacteraceae</taxon>
        <taxon>Anaeromyxobacter</taxon>
    </lineage>
</organism>
<dbReference type="EMBL" id="BJTG01000010">
    <property type="protein sequence ID" value="GEJ59096.1"/>
    <property type="molecule type" value="Genomic_DNA"/>
</dbReference>